<evidence type="ECO:0000256" key="6">
    <source>
        <dbReference type="ARBA" id="ARBA00022801"/>
    </source>
</evidence>
<comment type="cofactor">
    <cofactor evidence="1">
        <name>a divalent metal cation</name>
        <dbReference type="ChEBI" id="CHEBI:60240"/>
    </cofactor>
</comment>
<name>A0A9N9FGS6_9GLOM</name>
<comment type="similarity">
    <text evidence="3">Belongs to the HARBI1 family.</text>
</comment>
<dbReference type="EMBL" id="CAJVPV010002691">
    <property type="protein sequence ID" value="CAG8533110.1"/>
    <property type="molecule type" value="Genomic_DNA"/>
</dbReference>
<dbReference type="GO" id="GO:0016787">
    <property type="term" value="F:hydrolase activity"/>
    <property type="evidence" value="ECO:0007669"/>
    <property type="project" value="UniProtKB-KW"/>
</dbReference>
<evidence type="ECO:0000313" key="10">
    <source>
        <dbReference type="Proteomes" id="UP000789342"/>
    </source>
</evidence>
<dbReference type="GO" id="GO:0046872">
    <property type="term" value="F:metal ion binding"/>
    <property type="evidence" value="ECO:0007669"/>
    <property type="project" value="UniProtKB-KW"/>
</dbReference>
<dbReference type="InterPro" id="IPR045249">
    <property type="entry name" value="HARBI1-like"/>
</dbReference>
<dbReference type="Pfam" id="PF13359">
    <property type="entry name" value="DDE_Tnp_4"/>
    <property type="match status" value="1"/>
</dbReference>
<dbReference type="PANTHER" id="PTHR22930:SF85">
    <property type="entry name" value="GH03217P-RELATED"/>
    <property type="match status" value="1"/>
</dbReference>
<proteinExistence type="inferred from homology"/>
<comment type="subcellular location">
    <subcellularLocation>
        <location evidence="2">Nucleus</location>
    </subcellularLocation>
</comment>
<accession>A0A9N9FGS6</accession>
<keyword evidence="10" id="KW-1185">Reference proteome</keyword>
<evidence type="ECO:0000256" key="7">
    <source>
        <dbReference type="ARBA" id="ARBA00023242"/>
    </source>
</evidence>
<evidence type="ECO:0000256" key="2">
    <source>
        <dbReference type="ARBA" id="ARBA00004123"/>
    </source>
</evidence>
<dbReference type="GO" id="GO:0004518">
    <property type="term" value="F:nuclease activity"/>
    <property type="evidence" value="ECO:0007669"/>
    <property type="project" value="UniProtKB-KW"/>
</dbReference>
<evidence type="ECO:0000256" key="5">
    <source>
        <dbReference type="ARBA" id="ARBA00022723"/>
    </source>
</evidence>
<comment type="caution">
    <text evidence="9">The sequence shown here is derived from an EMBL/GenBank/DDBJ whole genome shotgun (WGS) entry which is preliminary data.</text>
</comment>
<organism evidence="9 10">
    <name type="scientific">Acaulospora morrowiae</name>
    <dbReference type="NCBI Taxonomy" id="94023"/>
    <lineage>
        <taxon>Eukaryota</taxon>
        <taxon>Fungi</taxon>
        <taxon>Fungi incertae sedis</taxon>
        <taxon>Mucoromycota</taxon>
        <taxon>Glomeromycotina</taxon>
        <taxon>Glomeromycetes</taxon>
        <taxon>Diversisporales</taxon>
        <taxon>Acaulosporaceae</taxon>
        <taxon>Acaulospora</taxon>
    </lineage>
</organism>
<dbReference type="InterPro" id="IPR027806">
    <property type="entry name" value="HARBI1_dom"/>
</dbReference>
<gene>
    <name evidence="9" type="ORF">AMORRO_LOCUS4768</name>
</gene>
<dbReference type="AlphaFoldDB" id="A0A9N9FGS6"/>
<dbReference type="OrthoDB" id="2445244at2759"/>
<evidence type="ECO:0000256" key="1">
    <source>
        <dbReference type="ARBA" id="ARBA00001968"/>
    </source>
</evidence>
<feature type="domain" description="DDE Tnp4" evidence="8">
    <location>
        <begin position="198"/>
        <end position="354"/>
    </location>
</feature>
<sequence>MLLTQKQKSIIIATITAIIESTITQRNKYTLLLETDALILIDNENKNKRIISRVGRIVRPKTYGFWVDIFPYLNDENEHNNFRAHFRIKRSMFHRLLEVISQHSVYQLSNFQTQTHIEIQVGIVLQRLANPMGYRQLETLFGISQGSVQNFTQRFFQSVLDMLKKIIRWPAGNVLQETVEGFSPPEYTNRLPNVIGAIDGSHIPIQQSKTLYHNRYINRKGFYSIVLMAIVDHTERFTYIHSGQPRSMHDARVLKQTNFWAWNPSSYFPNDTHILGDSAFPLLPWLLIPFKEQSGRRLTTSQRKFNKALSSARMAVERAFGKLKSRWRILKNAIEITDMETIVDVIDVCCILHNLCIDCDDIWDTDEYDQERIGDGSGEIVDINEDINSQNLRNATQKRNNLVSLLYSD</sequence>
<keyword evidence="7" id="KW-0539">Nucleus</keyword>
<reference evidence="9" key="1">
    <citation type="submission" date="2021-06" db="EMBL/GenBank/DDBJ databases">
        <authorList>
            <person name="Kallberg Y."/>
            <person name="Tangrot J."/>
            <person name="Rosling A."/>
        </authorList>
    </citation>
    <scope>NUCLEOTIDE SEQUENCE</scope>
    <source>
        <strain evidence="9">CL551</strain>
    </source>
</reference>
<evidence type="ECO:0000259" key="8">
    <source>
        <dbReference type="Pfam" id="PF13359"/>
    </source>
</evidence>
<dbReference type="Proteomes" id="UP000789342">
    <property type="component" value="Unassembled WGS sequence"/>
</dbReference>
<keyword evidence="5" id="KW-0479">Metal-binding</keyword>
<dbReference type="PANTHER" id="PTHR22930">
    <property type="match status" value="1"/>
</dbReference>
<evidence type="ECO:0000256" key="3">
    <source>
        <dbReference type="ARBA" id="ARBA00006958"/>
    </source>
</evidence>
<keyword evidence="4" id="KW-0540">Nuclease</keyword>
<protein>
    <submittedName>
        <fullName evidence="9">18557_t:CDS:1</fullName>
    </submittedName>
</protein>
<evidence type="ECO:0000256" key="4">
    <source>
        <dbReference type="ARBA" id="ARBA00022722"/>
    </source>
</evidence>
<dbReference type="GO" id="GO:0005634">
    <property type="term" value="C:nucleus"/>
    <property type="evidence" value="ECO:0007669"/>
    <property type="project" value="UniProtKB-SubCell"/>
</dbReference>
<keyword evidence="6" id="KW-0378">Hydrolase</keyword>
<evidence type="ECO:0000313" key="9">
    <source>
        <dbReference type="EMBL" id="CAG8533110.1"/>
    </source>
</evidence>